<proteinExistence type="inferred from homology"/>
<dbReference type="Proteomes" id="UP000038010">
    <property type="component" value="Unassembled WGS sequence"/>
</dbReference>
<comment type="cofactor">
    <cofactor evidence="1 5">
        <name>heme</name>
        <dbReference type="ChEBI" id="CHEBI:30413"/>
    </cofactor>
</comment>
<evidence type="ECO:0000313" key="9">
    <source>
        <dbReference type="Proteomes" id="UP000038010"/>
    </source>
</evidence>
<evidence type="ECO:0000313" key="8">
    <source>
        <dbReference type="EMBL" id="KPI40485.1"/>
    </source>
</evidence>
<dbReference type="InterPro" id="IPR001128">
    <property type="entry name" value="Cyt_P450"/>
</dbReference>
<sequence length="610" mass="70338">MLLSAYLNKDAFYQTLQLLLALFVARAIGYVIYYRFFHPYRNYPGPFLASITSIWYFRAVRYGRAQDFQLAIHKKYGPFVRISPDQIQIMDPAAIETIYGPKNVFKKSEFYEGFNAHIAERRGGFEEHDERLHMIRRRIIAPLYTQASILEFEPCVDRLISIFYHKLQHFAETGKQFDMSVWLRKYTFDVIGEIFYGRLGGFGRFRLSSWNVVYEAFDTAHQSDLSSPGFMRDDIDYNRWCHLMDVMPPPISALTYLPYGFRNLWFMYELLWPSTREGAKGHFDVAKQAKIAVKERLSDIEKANAVPEDEKRAGEIVPEKPFQRQDMLSKLLSLVTPASRPYDQKIHISILDVAAEIWTMIWAGSDTTAIALTSIFYHLHWFPVTLDKLREEIDHAFATGQLSYPLRFADCIKLPYLHAVVREAMRVHPSLGTGLPRIVPEGGATICGRPFPAGYGVIMNQCAVHFDKGIFGDDAEEFIPERWIRDGEVRAATMERHILQFGYGPRICIGKWITMVEMYKLLPTILRDFEFEGVGEGGKQGVLKEWKVWAGWFHQQKGVDVVVRRRKGREQREDDVVVELGDWAVPKGHDAFVSCTGDIEHISCDDGTFA</sequence>
<accession>A0A0N1HQW9</accession>
<dbReference type="InterPro" id="IPR036396">
    <property type="entry name" value="Cyt_P450_sf"/>
</dbReference>
<organism evidence="8 9">
    <name type="scientific">Cyphellophora attinorum</name>
    <dbReference type="NCBI Taxonomy" id="1664694"/>
    <lineage>
        <taxon>Eukaryota</taxon>
        <taxon>Fungi</taxon>
        <taxon>Dikarya</taxon>
        <taxon>Ascomycota</taxon>
        <taxon>Pezizomycotina</taxon>
        <taxon>Eurotiomycetes</taxon>
        <taxon>Chaetothyriomycetidae</taxon>
        <taxon>Chaetothyriales</taxon>
        <taxon>Cyphellophoraceae</taxon>
        <taxon>Cyphellophora</taxon>
    </lineage>
</organism>
<dbReference type="InterPro" id="IPR050121">
    <property type="entry name" value="Cytochrome_P450_monoxygenase"/>
</dbReference>
<keyword evidence="2 5" id="KW-0479">Metal-binding</keyword>
<keyword evidence="6" id="KW-0503">Monooxygenase</keyword>
<name>A0A0N1HQW9_9EURO</name>
<keyword evidence="8" id="KW-0489">Methyltransferase</keyword>
<dbReference type="PROSITE" id="PS00086">
    <property type="entry name" value="CYTOCHROME_P450"/>
    <property type="match status" value="1"/>
</dbReference>
<keyword evidence="4 5" id="KW-0408">Iron</keyword>
<comment type="similarity">
    <text evidence="6">Belongs to the cytochrome P450 family.</text>
</comment>
<keyword evidence="9" id="KW-1185">Reference proteome</keyword>
<evidence type="ECO:0000256" key="3">
    <source>
        <dbReference type="ARBA" id="ARBA00023002"/>
    </source>
</evidence>
<dbReference type="AlphaFoldDB" id="A0A0N1HQW9"/>
<gene>
    <name evidence="8" type="ORF">AB675_7747</name>
</gene>
<feature type="binding site" description="axial binding residue" evidence="5">
    <location>
        <position position="508"/>
    </location>
    <ligand>
        <name>heme</name>
        <dbReference type="ChEBI" id="CHEBI:30413"/>
    </ligand>
    <ligandPart>
        <name>Fe</name>
        <dbReference type="ChEBI" id="CHEBI:18248"/>
    </ligandPart>
</feature>
<keyword evidence="3 6" id="KW-0560">Oxidoreductase</keyword>
<protein>
    <submittedName>
        <fullName evidence="8">Pisatin demethylase</fullName>
    </submittedName>
</protein>
<evidence type="ECO:0000256" key="2">
    <source>
        <dbReference type="ARBA" id="ARBA00022723"/>
    </source>
</evidence>
<keyword evidence="7" id="KW-1133">Transmembrane helix</keyword>
<dbReference type="GeneID" id="28740018"/>
<dbReference type="Pfam" id="PF00067">
    <property type="entry name" value="p450"/>
    <property type="match status" value="2"/>
</dbReference>
<dbReference type="RefSeq" id="XP_018000448.1">
    <property type="nucleotide sequence ID" value="XM_018148138.1"/>
</dbReference>
<dbReference type="VEuPathDB" id="FungiDB:AB675_7747"/>
<dbReference type="EMBL" id="LFJN01000012">
    <property type="protein sequence ID" value="KPI40485.1"/>
    <property type="molecule type" value="Genomic_DNA"/>
</dbReference>
<evidence type="ECO:0000256" key="4">
    <source>
        <dbReference type="ARBA" id="ARBA00023004"/>
    </source>
</evidence>
<dbReference type="GO" id="GO:0004497">
    <property type="term" value="F:monooxygenase activity"/>
    <property type="evidence" value="ECO:0007669"/>
    <property type="project" value="UniProtKB-KW"/>
</dbReference>
<dbReference type="GO" id="GO:0020037">
    <property type="term" value="F:heme binding"/>
    <property type="evidence" value="ECO:0007669"/>
    <property type="project" value="InterPro"/>
</dbReference>
<dbReference type="Gene3D" id="1.10.630.10">
    <property type="entry name" value="Cytochrome P450"/>
    <property type="match status" value="1"/>
</dbReference>
<dbReference type="GO" id="GO:0032259">
    <property type="term" value="P:methylation"/>
    <property type="evidence" value="ECO:0007669"/>
    <property type="project" value="UniProtKB-KW"/>
</dbReference>
<keyword evidence="8" id="KW-0808">Transferase</keyword>
<evidence type="ECO:0000256" key="1">
    <source>
        <dbReference type="ARBA" id="ARBA00001971"/>
    </source>
</evidence>
<feature type="transmembrane region" description="Helical" evidence="7">
    <location>
        <begin position="12"/>
        <end position="33"/>
    </location>
</feature>
<evidence type="ECO:0000256" key="5">
    <source>
        <dbReference type="PIRSR" id="PIRSR602401-1"/>
    </source>
</evidence>
<dbReference type="InterPro" id="IPR017972">
    <property type="entry name" value="Cyt_P450_CS"/>
</dbReference>
<dbReference type="PANTHER" id="PTHR24305:SF190">
    <property type="entry name" value="P450, PUTATIVE (EUROFUNG)-RELATED"/>
    <property type="match status" value="1"/>
</dbReference>
<evidence type="ECO:0000256" key="6">
    <source>
        <dbReference type="RuleBase" id="RU000461"/>
    </source>
</evidence>
<reference evidence="8 9" key="1">
    <citation type="submission" date="2015-06" db="EMBL/GenBank/DDBJ databases">
        <title>Draft genome of the ant-associated black yeast Phialophora attae CBS 131958.</title>
        <authorList>
            <person name="Moreno L.F."/>
            <person name="Stielow B.J."/>
            <person name="de Hoog S."/>
            <person name="Vicente V.A."/>
            <person name="Weiss V.A."/>
            <person name="de Vries M."/>
            <person name="Cruz L.M."/>
            <person name="Souza E.M."/>
        </authorList>
    </citation>
    <scope>NUCLEOTIDE SEQUENCE [LARGE SCALE GENOMIC DNA]</scope>
    <source>
        <strain evidence="8 9">CBS 131958</strain>
    </source>
</reference>
<dbReference type="OrthoDB" id="3934656at2759"/>
<keyword evidence="7" id="KW-0812">Transmembrane</keyword>
<dbReference type="GO" id="GO:0016705">
    <property type="term" value="F:oxidoreductase activity, acting on paired donors, with incorporation or reduction of molecular oxygen"/>
    <property type="evidence" value="ECO:0007669"/>
    <property type="project" value="InterPro"/>
</dbReference>
<evidence type="ECO:0000256" key="7">
    <source>
        <dbReference type="SAM" id="Phobius"/>
    </source>
</evidence>
<dbReference type="CDD" id="cd11060">
    <property type="entry name" value="CYP57A1-like"/>
    <property type="match status" value="1"/>
</dbReference>
<dbReference type="InterPro" id="IPR002401">
    <property type="entry name" value="Cyt_P450_E_grp-I"/>
</dbReference>
<dbReference type="GO" id="GO:0005506">
    <property type="term" value="F:iron ion binding"/>
    <property type="evidence" value="ECO:0007669"/>
    <property type="project" value="InterPro"/>
</dbReference>
<dbReference type="PRINTS" id="PR00385">
    <property type="entry name" value="P450"/>
</dbReference>
<keyword evidence="7" id="KW-0472">Membrane</keyword>
<keyword evidence="5 6" id="KW-0349">Heme</keyword>
<dbReference type="SUPFAM" id="SSF48264">
    <property type="entry name" value="Cytochrome P450"/>
    <property type="match status" value="1"/>
</dbReference>
<dbReference type="GO" id="GO:0008168">
    <property type="term" value="F:methyltransferase activity"/>
    <property type="evidence" value="ECO:0007669"/>
    <property type="project" value="UniProtKB-KW"/>
</dbReference>
<dbReference type="PANTHER" id="PTHR24305">
    <property type="entry name" value="CYTOCHROME P450"/>
    <property type="match status" value="1"/>
</dbReference>
<dbReference type="STRING" id="1664694.A0A0N1HQW9"/>
<dbReference type="PRINTS" id="PR00463">
    <property type="entry name" value="EP450I"/>
</dbReference>
<comment type="caution">
    <text evidence="8">The sequence shown here is derived from an EMBL/GenBank/DDBJ whole genome shotgun (WGS) entry which is preliminary data.</text>
</comment>